<dbReference type="GO" id="GO:0043622">
    <property type="term" value="P:cortical microtubule organization"/>
    <property type="evidence" value="ECO:0007669"/>
    <property type="project" value="InterPro"/>
</dbReference>
<dbReference type="SMART" id="SM00513">
    <property type="entry name" value="SAP"/>
    <property type="match status" value="1"/>
</dbReference>
<dbReference type="Proteomes" id="UP000316726">
    <property type="component" value="Chromosome 5"/>
</dbReference>
<comment type="similarity">
    <text evidence="1">Belongs to the SPIRAL1 family.</text>
</comment>
<evidence type="ECO:0000313" key="5">
    <source>
        <dbReference type="EMBL" id="QDZ21448.1"/>
    </source>
</evidence>
<evidence type="ECO:0000313" key="4">
    <source>
        <dbReference type="EMBL" id="CAD9717885.1"/>
    </source>
</evidence>
<protein>
    <recommendedName>
        <fullName evidence="3">SAP domain-containing protein</fullName>
    </recommendedName>
</protein>
<dbReference type="OrthoDB" id="62622at2759"/>
<evidence type="ECO:0000259" key="3">
    <source>
        <dbReference type="PROSITE" id="PS50800"/>
    </source>
</evidence>
<dbReference type="SUPFAM" id="SSF68906">
    <property type="entry name" value="SAP domain"/>
    <property type="match status" value="1"/>
</dbReference>
<dbReference type="PROSITE" id="PS50800">
    <property type="entry name" value="SAP"/>
    <property type="match status" value="1"/>
</dbReference>
<dbReference type="EMBL" id="HBHL01010106">
    <property type="protein sequence ID" value="CAD9717885.1"/>
    <property type="molecule type" value="Transcribed_RNA"/>
</dbReference>
<dbReference type="AlphaFoldDB" id="A0A5B8MLE1"/>
<feature type="compositionally biased region" description="Basic and acidic residues" evidence="2">
    <location>
        <begin position="119"/>
        <end position="132"/>
    </location>
</feature>
<reference evidence="5 6" key="1">
    <citation type="submission" date="2018-07" db="EMBL/GenBank/DDBJ databases">
        <title>The complete nuclear genome of the prasinophyte Chloropicon primus (CCMP1205).</title>
        <authorList>
            <person name="Pombert J.-F."/>
            <person name="Otis C."/>
            <person name="Turmel M."/>
            <person name="Lemieux C."/>
        </authorList>
    </citation>
    <scope>NUCLEOTIDE SEQUENCE [LARGE SCALE GENOMIC DNA]</scope>
    <source>
        <strain evidence="5 6">CCMP1205</strain>
    </source>
</reference>
<dbReference type="Pfam" id="PF02037">
    <property type="entry name" value="SAP"/>
    <property type="match status" value="1"/>
</dbReference>
<evidence type="ECO:0000256" key="2">
    <source>
        <dbReference type="SAM" id="MobiDB-lite"/>
    </source>
</evidence>
<feature type="compositionally biased region" description="Polar residues" evidence="2">
    <location>
        <begin position="135"/>
        <end position="147"/>
    </location>
</feature>
<proteinExistence type="inferred from homology"/>
<dbReference type="InterPro" id="IPR039613">
    <property type="entry name" value="SPR1/2/3/4/5"/>
</dbReference>
<dbReference type="Gene3D" id="1.10.720.30">
    <property type="entry name" value="SAP domain"/>
    <property type="match status" value="1"/>
</dbReference>
<dbReference type="InterPro" id="IPR036361">
    <property type="entry name" value="SAP_dom_sf"/>
</dbReference>
<dbReference type="PANTHER" id="PTHR33403">
    <property type="entry name" value="SPR1"/>
    <property type="match status" value="1"/>
</dbReference>
<dbReference type="STRING" id="1764295.A0A5B8MLE1"/>
<dbReference type="PROSITE" id="PS51257">
    <property type="entry name" value="PROKAR_LIPOPROTEIN"/>
    <property type="match status" value="1"/>
</dbReference>
<keyword evidence="6" id="KW-1185">Reference proteome</keyword>
<accession>A0A5B8MLE1</accession>
<feature type="domain" description="SAP" evidence="3">
    <location>
        <begin position="65"/>
        <end position="99"/>
    </location>
</feature>
<feature type="region of interest" description="Disordered" evidence="2">
    <location>
        <begin position="103"/>
        <end position="161"/>
    </location>
</feature>
<dbReference type="PANTHER" id="PTHR33403:SF31">
    <property type="entry name" value="PROTEIN SPIRAL1-LIKE 1"/>
    <property type="match status" value="1"/>
</dbReference>
<dbReference type="GO" id="GO:0010005">
    <property type="term" value="C:cortical microtubule, transverse to long axis"/>
    <property type="evidence" value="ECO:0007669"/>
    <property type="project" value="TreeGrafter"/>
</dbReference>
<name>A0A5B8MLE1_9CHLO</name>
<feature type="region of interest" description="Disordered" evidence="2">
    <location>
        <begin position="1"/>
        <end position="22"/>
    </location>
</feature>
<gene>
    <name evidence="5" type="ORF">A3770_05p39660</name>
    <name evidence="4" type="ORF">CPRI1469_LOCUS6750</name>
</gene>
<evidence type="ECO:0000256" key="1">
    <source>
        <dbReference type="ARBA" id="ARBA00009656"/>
    </source>
</evidence>
<dbReference type="InterPro" id="IPR003034">
    <property type="entry name" value="SAP_dom"/>
</dbReference>
<reference evidence="4" key="2">
    <citation type="submission" date="2021-01" db="EMBL/GenBank/DDBJ databases">
        <authorList>
            <person name="Corre E."/>
            <person name="Pelletier E."/>
            <person name="Niang G."/>
            <person name="Scheremetjew M."/>
            <person name="Finn R."/>
            <person name="Kale V."/>
            <person name="Holt S."/>
            <person name="Cochrane G."/>
            <person name="Meng A."/>
            <person name="Brown T."/>
            <person name="Cohen L."/>
        </authorList>
    </citation>
    <scope>NUCLEOTIDE SEQUENCE</scope>
    <source>
        <strain evidence="4">CCMP1205</strain>
    </source>
</reference>
<sequence length="161" mass="17184">MEGKGKRQASNGGGQSTLGYLFGSGCTEQVEEPAGAPVVSQAGVTKPPLMEQDVNAYKMDVNDAVKKMLLKDLRSELRAHGLSPAGGKETLVERLMEHFEKTGHELKSEAFKPVAAAADMERRPSNNYHRPEGQNVGNFLTDRNSSKVLAPPGGASSFSLG</sequence>
<evidence type="ECO:0000313" key="6">
    <source>
        <dbReference type="Proteomes" id="UP000316726"/>
    </source>
</evidence>
<dbReference type="EMBL" id="CP031038">
    <property type="protein sequence ID" value="QDZ21448.1"/>
    <property type="molecule type" value="Genomic_DNA"/>
</dbReference>
<organism evidence="5 6">
    <name type="scientific">Chloropicon primus</name>
    <dbReference type="NCBI Taxonomy" id="1764295"/>
    <lineage>
        <taxon>Eukaryota</taxon>
        <taxon>Viridiplantae</taxon>
        <taxon>Chlorophyta</taxon>
        <taxon>Chloropicophyceae</taxon>
        <taxon>Chloropicales</taxon>
        <taxon>Chloropicaceae</taxon>
        <taxon>Chloropicon</taxon>
    </lineage>
</organism>